<reference evidence="2 3" key="1">
    <citation type="journal article" date="2013" name="Genome Biol.">
        <title>Genome of Acanthamoeba castellanii highlights extensive lateral gene transfer and early evolution of tyrosine kinase signaling.</title>
        <authorList>
            <person name="Clarke M."/>
            <person name="Lohan A.J."/>
            <person name="Liu B."/>
            <person name="Lagkouvardos I."/>
            <person name="Roy S."/>
            <person name="Zafar N."/>
            <person name="Bertelli C."/>
            <person name="Schilde C."/>
            <person name="Kianianmomeni A."/>
            <person name="Burglin T.R."/>
            <person name="Frech C."/>
            <person name="Turcotte B."/>
            <person name="Kopec K.O."/>
            <person name="Synnott J.M."/>
            <person name="Choo C."/>
            <person name="Paponov I."/>
            <person name="Finkler A."/>
            <person name="Soon Heng Tan C."/>
            <person name="Hutchins A.P."/>
            <person name="Weinmeier T."/>
            <person name="Rattei T."/>
            <person name="Chu J.S."/>
            <person name="Gimenez G."/>
            <person name="Irimia M."/>
            <person name="Rigden D.J."/>
            <person name="Fitzpatrick D.A."/>
            <person name="Lorenzo-Morales J."/>
            <person name="Bateman A."/>
            <person name="Chiu C.H."/>
            <person name="Tang P."/>
            <person name="Hegemann P."/>
            <person name="Fromm H."/>
            <person name="Raoult D."/>
            <person name="Greub G."/>
            <person name="Miranda-Saavedra D."/>
            <person name="Chen N."/>
            <person name="Nash P."/>
            <person name="Ginger M.L."/>
            <person name="Horn M."/>
            <person name="Schaap P."/>
            <person name="Caler L."/>
            <person name="Loftus B."/>
        </authorList>
    </citation>
    <scope>NUCLEOTIDE SEQUENCE [LARGE SCALE GENOMIC DNA]</scope>
    <source>
        <strain evidence="2 3">Neff</strain>
    </source>
</reference>
<evidence type="ECO:0000313" key="3">
    <source>
        <dbReference type="Proteomes" id="UP000011083"/>
    </source>
</evidence>
<evidence type="ECO:0000313" key="2">
    <source>
        <dbReference type="EMBL" id="ELR22443.1"/>
    </source>
</evidence>
<proteinExistence type="predicted"/>
<dbReference type="EMBL" id="KB007885">
    <property type="protein sequence ID" value="ELR22443.1"/>
    <property type="molecule type" value="Genomic_DNA"/>
</dbReference>
<keyword evidence="3" id="KW-1185">Reference proteome</keyword>
<protein>
    <submittedName>
        <fullName evidence="2">Uncharacterized protein</fullName>
    </submittedName>
</protein>
<gene>
    <name evidence="2" type="ORF">ACA1_255540</name>
</gene>
<dbReference type="VEuPathDB" id="AmoebaDB:ACA1_255540"/>
<dbReference type="KEGG" id="acan:ACA1_255540"/>
<evidence type="ECO:0000256" key="1">
    <source>
        <dbReference type="SAM" id="SignalP"/>
    </source>
</evidence>
<dbReference type="RefSeq" id="XP_004367699.1">
    <property type="nucleotide sequence ID" value="XM_004367642.1"/>
</dbReference>
<feature type="chain" id="PRO_5003990616" evidence="1">
    <location>
        <begin position="20"/>
        <end position="190"/>
    </location>
</feature>
<sequence length="190" mass="21296">MKKLYLLLAFLLLAACCRADDEEWGSSHDHHQCSPELGSFFEVPLHGVFTESYYGSELKLCEYTNGFLKGVYGKGAVFEGEPTIVHGFIRGWRSEYFAAGTYTELYLDSTSDSGNWFGMIEDNGRFFNGSTNDDIGFLSAPWSFTHVRKGRSCWEHGLPSAKLTLHITGQCFCPEKIDYSFPIVVPTPSS</sequence>
<dbReference type="GeneID" id="14923381"/>
<dbReference type="Proteomes" id="UP000011083">
    <property type="component" value="Unassembled WGS sequence"/>
</dbReference>
<keyword evidence="1" id="KW-0732">Signal</keyword>
<organism evidence="2 3">
    <name type="scientific">Acanthamoeba castellanii (strain ATCC 30010 / Neff)</name>
    <dbReference type="NCBI Taxonomy" id="1257118"/>
    <lineage>
        <taxon>Eukaryota</taxon>
        <taxon>Amoebozoa</taxon>
        <taxon>Discosea</taxon>
        <taxon>Longamoebia</taxon>
        <taxon>Centramoebida</taxon>
        <taxon>Acanthamoebidae</taxon>
        <taxon>Acanthamoeba</taxon>
    </lineage>
</organism>
<dbReference type="AlphaFoldDB" id="L8HCG5"/>
<dbReference type="PROSITE" id="PS51257">
    <property type="entry name" value="PROKAR_LIPOPROTEIN"/>
    <property type="match status" value="1"/>
</dbReference>
<name>L8HCG5_ACACF</name>
<accession>L8HCG5</accession>
<feature type="signal peptide" evidence="1">
    <location>
        <begin position="1"/>
        <end position="19"/>
    </location>
</feature>